<evidence type="ECO:0000313" key="3">
    <source>
        <dbReference type="Proteomes" id="UP000516018"/>
    </source>
</evidence>
<reference evidence="2 3" key="1">
    <citation type="submission" date="2020-08" db="EMBL/GenBank/DDBJ databases">
        <title>Lysobacter sp. II4 sp. nov., isolated from soil.</title>
        <authorList>
            <person name="Woo C.Y."/>
            <person name="Kim J."/>
        </authorList>
    </citation>
    <scope>NUCLEOTIDE SEQUENCE [LARGE SCALE GENOMIC DNA]</scope>
    <source>
        <strain evidence="2 3">II4</strain>
    </source>
</reference>
<name>A0A7H0G060_9GAMM</name>
<dbReference type="KEGG" id="lsx:H8B22_05575"/>
<evidence type="ECO:0000313" key="2">
    <source>
        <dbReference type="EMBL" id="QNP41676.1"/>
    </source>
</evidence>
<dbReference type="AlphaFoldDB" id="A0A7H0G060"/>
<dbReference type="Pfam" id="PF11776">
    <property type="entry name" value="RcnB"/>
    <property type="match status" value="1"/>
</dbReference>
<sequence>MKRLLLATSLVLACLAAPAAFAGDHHRHHDRHHYDDDDDRDDDDRGYYRQSYKHRGWERRDYRRGERIEVVYVEPRYYVDDYEYYHLRRPPSGHRWIRTDDGRYILVAVATGIIADILLHH</sequence>
<proteinExistence type="predicted"/>
<keyword evidence="3" id="KW-1185">Reference proteome</keyword>
<dbReference type="Proteomes" id="UP000516018">
    <property type="component" value="Chromosome"/>
</dbReference>
<feature type="chain" id="PRO_5028913284" evidence="1">
    <location>
        <begin position="23"/>
        <end position="121"/>
    </location>
</feature>
<dbReference type="InterPro" id="IPR024572">
    <property type="entry name" value="RcnB"/>
</dbReference>
<protein>
    <submittedName>
        <fullName evidence="2">RcnB family protein</fullName>
    </submittedName>
</protein>
<organism evidence="2 3">
    <name type="scientific">Agrilutibacter terrestris</name>
    <dbReference type="NCBI Taxonomy" id="2865112"/>
    <lineage>
        <taxon>Bacteria</taxon>
        <taxon>Pseudomonadati</taxon>
        <taxon>Pseudomonadota</taxon>
        <taxon>Gammaproteobacteria</taxon>
        <taxon>Lysobacterales</taxon>
        <taxon>Lysobacteraceae</taxon>
        <taxon>Agrilutibacter</taxon>
    </lineage>
</organism>
<evidence type="ECO:0000256" key="1">
    <source>
        <dbReference type="SAM" id="SignalP"/>
    </source>
</evidence>
<accession>A0A7H0G060</accession>
<keyword evidence="1" id="KW-0732">Signal</keyword>
<gene>
    <name evidence="2" type="ORF">H8B22_05575</name>
</gene>
<feature type="signal peptide" evidence="1">
    <location>
        <begin position="1"/>
        <end position="22"/>
    </location>
</feature>
<dbReference type="EMBL" id="CP060820">
    <property type="protein sequence ID" value="QNP41676.1"/>
    <property type="molecule type" value="Genomic_DNA"/>
</dbReference>
<dbReference type="RefSeq" id="WP_187713112.1">
    <property type="nucleotide sequence ID" value="NZ_CP060820.1"/>
</dbReference>
<dbReference type="Gene3D" id="3.10.450.160">
    <property type="entry name" value="inner membrane protein cigr"/>
    <property type="match status" value="1"/>
</dbReference>